<dbReference type="GO" id="GO:0043335">
    <property type="term" value="P:protein unfolding"/>
    <property type="evidence" value="ECO:0007669"/>
    <property type="project" value="TreeGrafter"/>
</dbReference>
<dbReference type="Pfam" id="PF05698">
    <property type="entry name" value="Trigger_C"/>
    <property type="match status" value="1"/>
</dbReference>
<keyword evidence="6 12" id="KW-0697">Rotamase</keyword>
<feature type="compositionally biased region" description="Acidic residues" evidence="16">
    <location>
        <begin position="429"/>
        <end position="448"/>
    </location>
</feature>
<evidence type="ECO:0000313" key="19">
    <source>
        <dbReference type="Proteomes" id="UP000219412"/>
    </source>
</evidence>
<dbReference type="InterPro" id="IPR036611">
    <property type="entry name" value="Trigger_fac_ribosome-bd_sf"/>
</dbReference>
<dbReference type="OrthoDB" id="9767721at2"/>
<dbReference type="RefSeq" id="WP_097039136.1">
    <property type="nucleotide sequence ID" value="NZ_OBQF01000001.1"/>
</dbReference>
<dbReference type="Gene3D" id="1.10.3120.10">
    <property type="entry name" value="Trigger factor, C-terminal domain"/>
    <property type="match status" value="1"/>
</dbReference>
<dbReference type="Pfam" id="PF00254">
    <property type="entry name" value="FKBP_C"/>
    <property type="match status" value="1"/>
</dbReference>
<dbReference type="GO" id="GO:0051301">
    <property type="term" value="P:cell division"/>
    <property type="evidence" value="ECO:0007669"/>
    <property type="project" value="UniProtKB-KW"/>
</dbReference>
<dbReference type="EC" id="5.2.1.8" evidence="3 12"/>
<dbReference type="FunFam" id="3.10.50.40:FF:000001">
    <property type="entry name" value="Trigger factor"/>
    <property type="match status" value="1"/>
</dbReference>
<keyword evidence="19" id="KW-1185">Reference proteome</keyword>
<dbReference type="SUPFAM" id="SSF102735">
    <property type="entry name" value="Trigger factor ribosome-binding domain"/>
    <property type="match status" value="1"/>
</dbReference>
<dbReference type="PANTHER" id="PTHR30560">
    <property type="entry name" value="TRIGGER FACTOR CHAPERONE AND PEPTIDYL-PROLYL CIS/TRANS ISOMERASE"/>
    <property type="match status" value="1"/>
</dbReference>
<dbReference type="EMBL" id="OBQF01000001">
    <property type="protein sequence ID" value="SOC39031.1"/>
    <property type="molecule type" value="Genomic_DNA"/>
</dbReference>
<dbReference type="Gene3D" id="3.10.50.40">
    <property type="match status" value="1"/>
</dbReference>
<evidence type="ECO:0000259" key="17">
    <source>
        <dbReference type="PROSITE" id="PS50059"/>
    </source>
</evidence>
<dbReference type="InterPro" id="IPR008881">
    <property type="entry name" value="Trigger_fac_ribosome-bd_bac"/>
</dbReference>
<evidence type="ECO:0000256" key="4">
    <source>
        <dbReference type="ARBA" id="ARBA00016902"/>
    </source>
</evidence>
<dbReference type="HAMAP" id="MF_00303">
    <property type="entry name" value="Trigger_factor_Tig"/>
    <property type="match status" value="1"/>
</dbReference>
<dbReference type="AlphaFoldDB" id="A0A285UFG8"/>
<evidence type="ECO:0000256" key="5">
    <source>
        <dbReference type="ARBA" id="ARBA00022618"/>
    </source>
</evidence>
<dbReference type="Pfam" id="PF05697">
    <property type="entry name" value="Trigger_N"/>
    <property type="match status" value="1"/>
</dbReference>
<dbReference type="PROSITE" id="PS50059">
    <property type="entry name" value="FKBP_PPIASE"/>
    <property type="match status" value="1"/>
</dbReference>
<evidence type="ECO:0000256" key="13">
    <source>
        <dbReference type="PROSITE-ProRule" id="PRU00277"/>
    </source>
</evidence>
<keyword evidence="9 12" id="KW-0131">Cell cycle</keyword>
<dbReference type="GO" id="GO:0051083">
    <property type="term" value="P:'de novo' cotranslational protein folding"/>
    <property type="evidence" value="ECO:0007669"/>
    <property type="project" value="TreeGrafter"/>
</dbReference>
<evidence type="ECO:0000256" key="6">
    <source>
        <dbReference type="ARBA" id="ARBA00023110"/>
    </source>
</evidence>
<evidence type="ECO:0000256" key="1">
    <source>
        <dbReference type="ARBA" id="ARBA00000971"/>
    </source>
</evidence>
<dbReference type="InterPro" id="IPR046357">
    <property type="entry name" value="PPIase_dom_sf"/>
</dbReference>
<proteinExistence type="inferred from homology"/>
<evidence type="ECO:0000256" key="12">
    <source>
        <dbReference type="HAMAP-Rule" id="MF_00303"/>
    </source>
</evidence>
<keyword evidence="8 12" id="KW-0413">Isomerase</keyword>
<evidence type="ECO:0000256" key="11">
    <source>
        <dbReference type="ARBA" id="ARBA00029986"/>
    </source>
</evidence>
<comment type="catalytic activity">
    <reaction evidence="1 12 13">
        <text>[protein]-peptidylproline (omega=180) = [protein]-peptidylproline (omega=0)</text>
        <dbReference type="Rhea" id="RHEA:16237"/>
        <dbReference type="Rhea" id="RHEA-COMP:10747"/>
        <dbReference type="Rhea" id="RHEA-COMP:10748"/>
        <dbReference type="ChEBI" id="CHEBI:83833"/>
        <dbReference type="ChEBI" id="CHEBI:83834"/>
        <dbReference type="EC" id="5.2.1.8"/>
    </reaction>
</comment>
<dbReference type="GO" id="GO:0005737">
    <property type="term" value="C:cytoplasm"/>
    <property type="evidence" value="ECO:0007669"/>
    <property type="project" value="UniProtKB-SubCell"/>
</dbReference>
<comment type="function">
    <text evidence="10 12">Involved in protein export. Acts as a chaperone by maintaining the newly synthesized protein in an open conformation. Functions as a peptidyl-prolyl cis-trans isomerase.</text>
</comment>
<dbReference type="Gene3D" id="3.30.70.1050">
    <property type="entry name" value="Trigger factor ribosome-binding domain"/>
    <property type="match status" value="1"/>
</dbReference>
<keyword evidence="12" id="KW-0963">Cytoplasm</keyword>
<dbReference type="InterPro" id="IPR001179">
    <property type="entry name" value="PPIase_FKBP_dom"/>
</dbReference>
<keyword evidence="5 12" id="KW-0132">Cell division</keyword>
<feature type="region of interest" description="Disordered" evidence="16">
    <location>
        <begin position="424"/>
        <end position="448"/>
    </location>
</feature>
<dbReference type="Proteomes" id="UP000219412">
    <property type="component" value="Unassembled WGS sequence"/>
</dbReference>
<dbReference type="InterPro" id="IPR027304">
    <property type="entry name" value="Trigger_fact/SurA_dom_sf"/>
</dbReference>
<evidence type="ECO:0000256" key="8">
    <source>
        <dbReference type="ARBA" id="ARBA00023235"/>
    </source>
</evidence>
<comment type="domain">
    <text evidence="12">Consists of 3 domains; the N-terminus binds the ribosome, the middle domain has PPIase activity, while the C-terminus has intrinsic chaperone activity on its own.</text>
</comment>
<dbReference type="PIRSF" id="PIRSF003095">
    <property type="entry name" value="Trigger_factor"/>
    <property type="match status" value="1"/>
</dbReference>
<gene>
    <name evidence="12" type="primary">tig</name>
    <name evidence="18" type="ORF">SAMN05878391_0679</name>
</gene>
<comment type="subcellular location">
    <subcellularLocation>
        <location evidence="12">Cytoplasm</location>
    </subcellularLocation>
    <text evidence="12">About half TF is bound to the ribosome near the polypeptide exit tunnel while the other half is free in the cytoplasm.</text>
</comment>
<evidence type="ECO:0000313" key="18">
    <source>
        <dbReference type="EMBL" id="SOC39031.1"/>
    </source>
</evidence>
<name>A0A285UFG8_9STAP</name>
<sequence length="448" mass="50057">MSQKWEKQEGNEGILTVTVPAEEFNQALDEAFAKVSKDVSLPGFRKGKVPRQMFESRFGVESLYQDALDIVLSPNYAKAVDEEGITPVDQPEVDIVEMEKGKDLVFTAKVTVEPEVKLGEYKGLEATKLSTEVTEADIDHEIGHMLEHQAEMVIKDDGEVEDGDTVNLDFDGYMDGEQFDGGKAEDFDLEVGSGSFIGGFEEQLVGLKVGDEKDVEVTFPEDYQAEELAGKPATFKVKINSIKVQETPELDDDLVKELDQGVETVDELKAKVEKDLKEAKENQADVAMKEELLLKASDNAEIDVPEAMVNTELDRMLQEFEQNLSQQGINLEMYQQLSGQDENALRETMKEDAENRVKTNLTLKQIAADENIEVAETDLDKELEKMSEQFGIKVEDIKSTLGDLSMLEQDIKVQKALDVLVDNAKFVEPSEDEASESEETEESTEEEK</sequence>
<evidence type="ECO:0000256" key="10">
    <source>
        <dbReference type="ARBA" id="ARBA00024849"/>
    </source>
</evidence>
<evidence type="ECO:0000256" key="2">
    <source>
        <dbReference type="ARBA" id="ARBA00005464"/>
    </source>
</evidence>
<keyword evidence="7 12" id="KW-0143">Chaperone</keyword>
<dbReference type="GO" id="GO:0003755">
    <property type="term" value="F:peptidyl-prolyl cis-trans isomerase activity"/>
    <property type="evidence" value="ECO:0007669"/>
    <property type="project" value="UniProtKB-UniRule"/>
</dbReference>
<dbReference type="GO" id="GO:0015031">
    <property type="term" value="P:protein transport"/>
    <property type="evidence" value="ECO:0007669"/>
    <property type="project" value="UniProtKB-UniRule"/>
</dbReference>
<feature type="domain" description="PPIase FKBP-type" evidence="17">
    <location>
        <begin position="163"/>
        <end position="245"/>
    </location>
</feature>
<reference evidence="19" key="1">
    <citation type="submission" date="2017-08" db="EMBL/GenBank/DDBJ databases">
        <authorList>
            <person name="Varghese N."/>
            <person name="Submissions S."/>
        </authorList>
    </citation>
    <scope>NUCLEOTIDE SEQUENCE [LARGE SCALE GENOMIC DNA]</scope>
    <source>
        <strain evidence="19">DSM 23173</strain>
    </source>
</reference>
<evidence type="ECO:0000256" key="16">
    <source>
        <dbReference type="SAM" id="MobiDB-lite"/>
    </source>
</evidence>
<dbReference type="InterPro" id="IPR008880">
    <property type="entry name" value="Trigger_fac_C"/>
</dbReference>
<evidence type="ECO:0000256" key="15">
    <source>
        <dbReference type="SAM" id="Coils"/>
    </source>
</evidence>
<protein>
    <recommendedName>
        <fullName evidence="4 12">Trigger factor</fullName>
        <shortName evidence="12">TF</shortName>
        <ecNumber evidence="3 12">5.2.1.8</ecNumber>
    </recommendedName>
    <alternativeName>
        <fullName evidence="11 12">PPIase</fullName>
    </alternativeName>
</protein>
<comment type="similarity">
    <text evidence="2 12 14">Belongs to the FKBP-type PPIase family. Tig subfamily.</text>
</comment>
<dbReference type="GO" id="GO:0044183">
    <property type="term" value="F:protein folding chaperone"/>
    <property type="evidence" value="ECO:0007669"/>
    <property type="project" value="TreeGrafter"/>
</dbReference>
<dbReference type="InterPro" id="IPR037041">
    <property type="entry name" value="Trigger_fac_C_sf"/>
</dbReference>
<evidence type="ECO:0000256" key="14">
    <source>
        <dbReference type="RuleBase" id="RU003914"/>
    </source>
</evidence>
<evidence type="ECO:0000256" key="7">
    <source>
        <dbReference type="ARBA" id="ARBA00023186"/>
    </source>
</evidence>
<dbReference type="NCBIfam" id="TIGR00115">
    <property type="entry name" value="tig"/>
    <property type="match status" value="1"/>
</dbReference>
<dbReference type="SUPFAM" id="SSF109998">
    <property type="entry name" value="Triger factor/SurA peptide-binding domain-like"/>
    <property type="match status" value="1"/>
</dbReference>
<evidence type="ECO:0000256" key="3">
    <source>
        <dbReference type="ARBA" id="ARBA00013194"/>
    </source>
</evidence>
<dbReference type="GO" id="GO:0043022">
    <property type="term" value="F:ribosome binding"/>
    <property type="evidence" value="ECO:0007669"/>
    <property type="project" value="TreeGrafter"/>
</dbReference>
<dbReference type="InterPro" id="IPR005215">
    <property type="entry name" value="Trig_fac"/>
</dbReference>
<dbReference type="PANTHER" id="PTHR30560:SF3">
    <property type="entry name" value="TRIGGER FACTOR-LIKE PROTEIN TIG, CHLOROPLASTIC"/>
    <property type="match status" value="1"/>
</dbReference>
<accession>A0A285UFG8</accession>
<feature type="coiled-coil region" evidence="15">
    <location>
        <begin position="262"/>
        <end position="289"/>
    </location>
</feature>
<evidence type="ECO:0000256" key="9">
    <source>
        <dbReference type="ARBA" id="ARBA00023306"/>
    </source>
</evidence>
<dbReference type="SUPFAM" id="SSF54534">
    <property type="entry name" value="FKBP-like"/>
    <property type="match status" value="1"/>
</dbReference>
<organism evidence="18 19">
    <name type="scientific">Salinicoccus kekensis</name>
    <dbReference type="NCBI Taxonomy" id="714307"/>
    <lineage>
        <taxon>Bacteria</taxon>
        <taxon>Bacillati</taxon>
        <taxon>Bacillota</taxon>
        <taxon>Bacilli</taxon>
        <taxon>Bacillales</taxon>
        <taxon>Staphylococcaceae</taxon>
        <taxon>Salinicoccus</taxon>
    </lineage>
</organism>
<keyword evidence="15" id="KW-0175">Coiled coil</keyword>